<protein>
    <submittedName>
        <fullName evidence="1">Uncharacterized protein</fullName>
    </submittedName>
</protein>
<gene>
    <name evidence="1" type="ORF">NDU88_001472</name>
</gene>
<dbReference type="AlphaFoldDB" id="A0AAV7USV3"/>
<reference evidence="1" key="1">
    <citation type="journal article" date="2022" name="bioRxiv">
        <title>Sequencing and chromosome-scale assembly of the giantPleurodeles waltlgenome.</title>
        <authorList>
            <person name="Brown T."/>
            <person name="Elewa A."/>
            <person name="Iarovenko S."/>
            <person name="Subramanian E."/>
            <person name="Araus A.J."/>
            <person name="Petzold A."/>
            <person name="Susuki M."/>
            <person name="Suzuki K.-i.T."/>
            <person name="Hayashi T."/>
            <person name="Toyoda A."/>
            <person name="Oliveira C."/>
            <person name="Osipova E."/>
            <person name="Leigh N.D."/>
            <person name="Simon A."/>
            <person name="Yun M.H."/>
        </authorList>
    </citation>
    <scope>NUCLEOTIDE SEQUENCE</scope>
    <source>
        <strain evidence="1">20211129_DDA</strain>
        <tissue evidence="1">Liver</tissue>
    </source>
</reference>
<dbReference type="Proteomes" id="UP001066276">
    <property type="component" value="Chromosome 2_2"/>
</dbReference>
<sequence length="126" mass="14389">MVVTSGAARGGKERSAKTRPGCVWGIVQEEDWSNEQDLNEERQAVKSRVLEGWMAKDKCSDAFKGFWNVQDEFSAEYGLIMKRDRFVAPKKVRSRPEAELVNSVETEVVMEFLKELFEREALPNSS</sequence>
<proteinExistence type="predicted"/>
<evidence type="ECO:0000313" key="1">
    <source>
        <dbReference type="EMBL" id="KAJ1192160.1"/>
    </source>
</evidence>
<name>A0AAV7USV3_PLEWA</name>
<keyword evidence="2" id="KW-1185">Reference proteome</keyword>
<accession>A0AAV7USV3</accession>
<comment type="caution">
    <text evidence="1">The sequence shown here is derived from an EMBL/GenBank/DDBJ whole genome shotgun (WGS) entry which is preliminary data.</text>
</comment>
<dbReference type="EMBL" id="JANPWB010000004">
    <property type="protein sequence ID" value="KAJ1192160.1"/>
    <property type="molecule type" value="Genomic_DNA"/>
</dbReference>
<organism evidence="1 2">
    <name type="scientific">Pleurodeles waltl</name>
    <name type="common">Iberian ribbed newt</name>
    <dbReference type="NCBI Taxonomy" id="8319"/>
    <lineage>
        <taxon>Eukaryota</taxon>
        <taxon>Metazoa</taxon>
        <taxon>Chordata</taxon>
        <taxon>Craniata</taxon>
        <taxon>Vertebrata</taxon>
        <taxon>Euteleostomi</taxon>
        <taxon>Amphibia</taxon>
        <taxon>Batrachia</taxon>
        <taxon>Caudata</taxon>
        <taxon>Salamandroidea</taxon>
        <taxon>Salamandridae</taxon>
        <taxon>Pleurodelinae</taxon>
        <taxon>Pleurodeles</taxon>
    </lineage>
</organism>
<evidence type="ECO:0000313" key="2">
    <source>
        <dbReference type="Proteomes" id="UP001066276"/>
    </source>
</evidence>